<feature type="binding site" evidence="17">
    <location>
        <position position="284"/>
    </location>
    <ligand>
        <name>Mn(2+)</name>
        <dbReference type="ChEBI" id="CHEBI:29035"/>
        <label>1</label>
    </ligand>
</feature>
<comment type="function">
    <text evidence="17">Large subunit of the glutamine-dependent carbamoyl phosphate synthetase (CPSase). CPSase catalyzes the formation of carbamoyl phosphate from the ammonia moiety of glutamine, carbonate, and phosphate donated by ATP, constituting the first step of 2 biosynthetic pathways, one leading to arginine and/or urea and the other to pyrimidine nucleotides. The large subunit (synthetase) binds the substrates ammonia (free or transferred from glutamine from the small subunit), hydrogencarbonate and ATP and carries out an ATP-coupled ligase reaction, activating hydrogencarbonate by forming carboxy phosphate which reacts with ammonia to form carbamoyl phosphate.</text>
</comment>
<feature type="binding site" evidence="16">
    <location>
        <position position="1261"/>
    </location>
    <ligand>
        <name>substrate</name>
    </ligand>
</feature>
<dbReference type="GO" id="GO:0005524">
    <property type="term" value="F:ATP binding"/>
    <property type="evidence" value="ECO:0007669"/>
    <property type="project" value="UniProtKB-UniRule"/>
</dbReference>
<dbReference type="NCBIfam" id="NF009455">
    <property type="entry name" value="PRK12815.1"/>
    <property type="match status" value="1"/>
</dbReference>
<dbReference type="PANTHER" id="PTHR11405">
    <property type="entry name" value="CARBAMOYLTRANSFERASE FAMILY MEMBER"/>
    <property type="match status" value="1"/>
</dbReference>
<dbReference type="PROSITE" id="PS00866">
    <property type="entry name" value="CPSASE_1"/>
    <property type="match status" value="1"/>
</dbReference>
<gene>
    <name evidence="17 20" type="primary">carB</name>
    <name evidence="16" type="synonym">dapF</name>
    <name evidence="20" type="ORF">CLNEO_02210</name>
</gene>
<feature type="binding site" evidence="17">
    <location>
        <position position="817"/>
    </location>
    <ligand>
        <name>Mg(2+)</name>
        <dbReference type="ChEBI" id="CHEBI:18420"/>
        <label>3</label>
    </ligand>
</feature>
<dbReference type="Gene3D" id="3.10.310.10">
    <property type="entry name" value="Diaminopimelate Epimerase, Chain A, domain 1"/>
    <property type="match status" value="2"/>
</dbReference>
<dbReference type="InterPro" id="IPR011761">
    <property type="entry name" value="ATP-grasp"/>
</dbReference>
<feature type="domain" description="ATP-grasp" evidence="18">
    <location>
        <begin position="133"/>
        <end position="327"/>
    </location>
</feature>
<feature type="binding site" evidence="17">
    <location>
        <position position="817"/>
    </location>
    <ligand>
        <name>ATP</name>
        <dbReference type="ChEBI" id="CHEBI:30616"/>
        <label>2</label>
    </ligand>
</feature>
<keyword evidence="11" id="KW-0460">Magnesium</keyword>
<evidence type="ECO:0000259" key="19">
    <source>
        <dbReference type="PROSITE" id="PS51855"/>
    </source>
</evidence>
<protein>
    <recommendedName>
        <fullName evidence="16 17">Multifunctional fusion protein</fullName>
    </recommendedName>
    <domain>
        <recommendedName>
            <fullName evidence="16">Diaminopimelate epimerase</fullName>
            <shortName evidence="16">DAP epimerase</shortName>
            <ecNumber evidence="16">5.1.1.7</ecNumber>
        </recommendedName>
        <alternativeName>
            <fullName evidence="16">PLP-independent amino acid racemase</fullName>
        </alternativeName>
    </domain>
    <domain>
        <recommendedName>
            <fullName evidence="17">Carbamoyl phosphate synthase large chain</fullName>
            <ecNumber evidence="17">6.3.4.16</ecNumber>
            <ecNumber evidence="17">6.3.5.5</ecNumber>
        </recommendedName>
        <alternativeName>
            <fullName evidence="17">Carbamoyl phosphate synthetase ammonia chain</fullName>
        </alternativeName>
    </domain>
</protein>
<feature type="binding site" evidence="17">
    <location>
        <position position="129"/>
    </location>
    <ligand>
        <name>ATP</name>
        <dbReference type="ChEBI" id="CHEBI:30616"/>
        <label>1</label>
    </ligand>
</feature>
<dbReference type="PANTHER" id="PTHR11405:SF53">
    <property type="entry name" value="CARBAMOYL-PHOSPHATE SYNTHASE [AMMONIA], MITOCHONDRIAL"/>
    <property type="match status" value="1"/>
</dbReference>
<dbReference type="FunFam" id="3.30.470.20:FF:000001">
    <property type="entry name" value="Carbamoyl-phosphate synthase large chain"/>
    <property type="match status" value="1"/>
</dbReference>
<comment type="pathway">
    <text evidence="2 17">Amino-acid biosynthesis; L-arginine biosynthesis; carbamoyl phosphate from bicarbonate: step 1/1.</text>
</comment>
<keyword evidence="7" id="KW-0479">Metal-binding</keyword>
<feature type="binding site" evidence="17">
    <location>
        <position position="243"/>
    </location>
    <ligand>
        <name>ATP</name>
        <dbReference type="ChEBI" id="CHEBI:30616"/>
        <label>1</label>
    </ligand>
</feature>
<feature type="binding site" evidence="17">
    <location>
        <position position="208"/>
    </location>
    <ligand>
        <name>ATP</name>
        <dbReference type="ChEBI" id="CHEBI:30616"/>
        <label>1</label>
    </ligand>
</feature>
<dbReference type="GO" id="GO:0006541">
    <property type="term" value="P:glutamine metabolic process"/>
    <property type="evidence" value="ECO:0007669"/>
    <property type="project" value="TreeGrafter"/>
</dbReference>
<dbReference type="OrthoDB" id="9804197at2"/>
<reference evidence="20 21" key="1">
    <citation type="submission" date="2016-01" db="EMBL/GenBank/DDBJ databases">
        <title>Genome sequence of Clostridium neopropionicum X4, DSM-3847.</title>
        <authorList>
            <person name="Poehlein A."/>
            <person name="Beck M.H."/>
            <person name="Bengelsdorf F.R."/>
            <person name="Daniel R."/>
            <person name="Duerre P."/>
        </authorList>
    </citation>
    <scope>NUCLEOTIDE SEQUENCE [LARGE SCALE GENOMIC DNA]</scope>
    <source>
        <strain evidence="20 21">DSM-3847</strain>
    </source>
</reference>
<keyword evidence="6 16" id="KW-0028">Amino-acid biosynthesis</keyword>
<feature type="binding site" evidence="16">
    <location>
        <begin position="1289"/>
        <end position="1290"/>
    </location>
    <ligand>
        <name>substrate</name>
    </ligand>
</feature>
<feature type="binding site" evidence="17">
    <location>
        <position position="749"/>
    </location>
    <ligand>
        <name>ATP</name>
        <dbReference type="ChEBI" id="CHEBI:30616"/>
        <label>2</label>
    </ligand>
</feature>
<proteinExistence type="inferred from homology"/>
<feature type="binding site" evidence="17">
    <location>
        <position position="745"/>
    </location>
    <ligand>
        <name>ATP</name>
        <dbReference type="ChEBI" id="CHEBI:30616"/>
        <label>2</label>
    </ligand>
</feature>
<feature type="binding site" evidence="17">
    <location>
        <position position="831"/>
    </location>
    <ligand>
        <name>Mn(2+)</name>
        <dbReference type="ChEBI" id="CHEBI:29035"/>
        <label>4</label>
    </ligand>
</feature>
<evidence type="ECO:0000256" key="8">
    <source>
        <dbReference type="ARBA" id="ARBA00022737"/>
    </source>
</evidence>
<dbReference type="PROSITE" id="PS00867">
    <property type="entry name" value="CPSASE_2"/>
    <property type="match status" value="2"/>
</dbReference>
<dbReference type="GO" id="GO:0009089">
    <property type="term" value="P:lysine biosynthetic process via diaminopimelate"/>
    <property type="evidence" value="ECO:0007669"/>
    <property type="project" value="UniProtKB-UniRule"/>
</dbReference>
<feature type="binding site" evidence="17">
    <location>
        <position position="743"/>
    </location>
    <ligand>
        <name>ATP</name>
        <dbReference type="ChEBI" id="CHEBI:30616"/>
        <label>2</label>
    </ligand>
</feature>
<dbReference type="HAMAP" id="MF_00197">
    <property type="entry name" value="DAP_epimerase"/>
    <property type="match status" value="1"/>
</dbReference>
<dbReference type="GO" id="GO:0005737">
    <property type="term" value="C:cytoplasm"/>
    <property type="evidence" value="ECO:0007669"/>
    <property type="project" value="UniProtKB-SubCell"/>
</dbReference>
<dbReference type="InterPro" id="IPR058047">
    <property type="entry name" value="CPSase_preATP-grasp"/>
</dbReference>
<evidence type="ECO:0000256" key="2">
    <source>
        <dbReference type="ARBA" id="ARBA00005077"/>
    </source>
</evidence>
<keyword evidence="21" id="KW-1185">Reference proteome</keyword>
<dbReference type="NCBIfam" id="TIGR00652">
    <property type="entry name" value="DapF"/>
    <property type="match status" value="1"/>
</dbReference>
<sequence length="1345" mass="147848">MPLNKKLKRVMIIGSGPIVIGQAAEFDYAGTQACRALKSLGLEVVLINPNPATIMTDNAIADKIYIEPLKIDVIKRIIKKEKPDGLLSTLGGQNGLTLSMQLAKEGFLEEEGVLLLGSRLETIDKAEDRLMFKETMEKLNQPCIPSEVVTDIENALKFADYIGYPVIVRPAFTLGGSGGGIANNKGELAEIAHSGLEASPIRQILVEQCISGWKEIEFEVMRDGDGNVIAVCSMENFDPVGVHTGDSIVIAPAVTLADKEYQMLRTAALDIITELQVEGGCNVQFALDPESFRYAVIEVNPRVSRSSALASKATGYPIAKVAALIAVGLTLGEIENAVTGKTSAFFEPTLDYVVVKLPKWPFDKFVYAKRKLGTQMKATGEVMSIAPTFEQALLKAVRGAEISMNTLNLALLEENTTDEIREMLFEATDRRLFVVYEALKRGISMDEVHEITLIDEWFLGKLMNILEVENRLAKETLTEELYVLAKNTGFLDKTIFALSGQTHPHRNAVYKMVDTCAAEFAAQTPYFYATYDTENEAAEFIQSHNNGKKTVIVFGSGPIRIGQGIEFDYASVHCVWTLKEEGYDVVMVNNNPETVSTDFDTADRLYFEPLTPEDVMDIIATEQPYGVVVAFGGQTAIKLTKALSEAGVRILGTSAESIDAAEDREKFDAILEKLQMSRPKGFGVMTKEEALTAATQLGYPVLVRPSYVLGGQNMIIAFSDEEVERYMDIILAGGIENPILVDKYLMGTEVEVDAICDGEAVLIPGIMEHVERAGIHSGDSIAVYPAWNLSGPLTRRLIEATEKLALALETRGLINIQYVIFENEIYIIEANPRASRTIPYISKVTGLPVVDIATQVMLGQKLADMPYGTGLFRQSLFSAVKVPVFSFEKLTDVDTHLGPEMKSTGEVLGIGRTLEEAIYKGLAGAGYQMEHRGGVLLTVKKRDKVEVVHPARKLHELGFQLYATEGTAYELNKYGIPVTELPTMVEGIDEIMALLESGKIQYMVSTSNKSTLPQLASVKIRRKATERGIFCLTSIDTTNALVNALSSGFHLNNMELIDIAHLPREKEKLHFIKMRGSGNDYIYFDCFDQEIRNPEFLSVWLSSRRNSIGGDGIVLIEPSKVADAKMRMFNADGTESAVAGNPIRCVAKYLYDQGMVTSENVTIETGIGVKNLELFIRENKVYSVMVHMGTADFNPTAVPVTLGEEPVIHKAVTIGNKEYFITCLSMGNPHCVIFTEDVEYIPLEEVGPMLEHAPFFPERANISFASIEDRTTLRMRVWERGIGETMACGTGACAVAAAAVALGHCPDKQDITVKLRGGDLIIHCDENNITMTGDARKDFEGFIEI</sequence>
<evidence type="ECO:0000256" key="3">
    <source>
        <dbReference type="ARBA" id="ARBA00009799"/>
    </source>
</evidence>
<keyword evidence="13" id="KW-0464">Manganese</keyword>
<dbReference type="Gene3D" id="3.40.50.1380">
    <property type="entry name" value="Methylglyoxal synthase-like domain"/>
    <property type="match status" value="1"/>
</dbReference>
<evidence type="ECO:0000256" key="15">
    <source>
        <dbReference type="ARBA" id="ARBA00048816"/>
    </source>
</evidence>
<feature type="binding site" evidence="17">
    <location>
        <position position="829"/>
    </location>
    <ligand>
        <name>Mn(2+)</name>
        <dbReference type="ChEBI" id="CHEBI:29035"/>
        <label>3</label>
    </ligand>
</feature>
<dbReference type="GO" id="GO:0044205">
    <property type="term" value="P:'de novo' UMP biosynthetic process"/>
    <property type="evidence" value="ECO:0007669"/>
    <property type="project" value="UniProtKB-UniRule"/>
</dbReference>
<comment type="subunit">
    <text evidence="16">Homodimer.</text>
</comment>
<dbReference type="FunFam" id="1.10.1030.10:FF:000002">
    <property type="entry name" value="Carbamoyl-phosphate synthase large chain"/>
    <property type="match status" value="1"/>
</dbReference>
<feature type="binding site" evidence="17">
    <location>
        <position position="817"/>
    </location>
    <ligand>
        <name>Mn(2+)</name>
        <dbReference type="ChEBI" id="CHEBI:29035"/>
        <label>3</label>
    </ligand>
</feature>
<feature type="active site" description="Proton acceptor" evidence="16">
    <location>
        <position position="1288"/>
    </location>
</feature>
<dbReference type="STRING" id="36847.CLNEO_02210"/>
<feature type="binding site" evidence="17">
    <location>
        <position position="175"/>
    </location>
    <ligand>
        <name>ATP</name>
        <dbReference type="ChEBI" id="CHEBI:30616"/>
        <label>1</label>
    </ligand>
</feature>
<dbReference type="HAMAP" id="MF_01210_B">
    <property type="entry name" value="CPSase_L_chain_B"/>
    <property type="match status" value="1"/>
</dbReference>
<dbReference type="SUPFAM" id="SSF54506">
    <property type="entry name" value="Diaminopimelate epimerase-like"/>
    <property type="match status" value="2"/>
</dbReference>
<feature type="binding site" evidence="17">
    <location>
        <position position="298"/>
    </location>
    <ligand>
        <name>Mg(2+)</name>
        <dbReference type="ChEBI" id="CHEBI:18420"/>
        <label>2</label>
    </ligand>
</feature>
<dbReference type="UniPathway" id="UPA00034">
    <property type="reaction ID" value="UER00025"/>
</dbReference>
<comment type="catalytic activity">
    <reaction evidence="14 17">
        <text>hydrogencarbonate + NH4(+) + 2 ATP = carbamoyl phosphate + 2 ADP + phosphate + 2 H(+)</text>
        <dbReference type="Rhea" id="RHEA:18029"/>
        <dbReference type="ChEBI" id="CHEBI:15378"/>
        <dbReference type="ChEBI" id="CHEBI:17544"/>
        <dbReference type="ChEBI" id="CHEBI:28938"/>
        <dbReference type="ChEBI" id="CHEBI:30616"/>
        <dbReference type="ChEBI" id="CHEBI:43474"/>
        <dbReference type="ChEBI" id="CHEBI:58228"/>
        <dbReference type="ChEBI" id="CHEBI:456216"/>
        <dbReference type="EC" id="6.3.4.16"/>
    </reaction>
</comment>
<dbReference type="Gene3D" id="3.30.1490.20">
    <property type="entry name" value="ATP-grasp fold, A domain"/>
    <property type="match status" value="1"/>
</dbReference>
<dbReference type="InterPro" id="IPR036914">
    <property type="entry name" value="MGS-like_dom_sf"/>
</dbReference>
<dbReference type="UniPathway" id="UPA00070">
    <property type="reaction ID" value="UER00115"/>
</dbReference>
<feature type="domain" description="MGS-like" evidence="19">
    <location>
        <begin position="927"/>
        <end position="1077"/>
    </location>
</feature>
<feature type="binding site" evidence="17">
    <location>
        <position position="242"/>
    </location>
    <ligand>
        <name>ATP</name>
        <dbReference type="ChEBI" id="CHEBI:30616"/>
        <label>1</label>
    </ligand>
</feature>
<dbReference type="Gene3D" id="3.40.50.20">
    <property type="match status" value="2"/>
</dbReference>
<dbReference type="Gene3D" id="3.30.470.20">
    <property type="entry name" value="ATP-grasp fold, B domain"/>
    <property type="match status" value="2"/>
</dbReference>
<dbReference type="Pfam" id="PF25596">
    <property type="entry name" value="CPSase_L_D1"/>
    <property type="match status" value="2"/>
</dbReference>
<dbReference type="FunFam" id="3.40.50.20:FF:000002">
    <property type="entry name" value="Carbamoyl-phosphate synthase large chain"/>
    <property type="match status" value="1"/>
</dbReference>
<feature type="domain" description="ATP-grasp" evidence="18">
    <location>
        <begin position="668"/>
        <end position="858"/>
    </location>
</feature>
<feature type="binding site" evidence="17">
    <location>
        <position position="298"/>
    </location>
    <ligand>
        <name>Mn(2+)</name>
        <dbReference type="ChEBI" id="CHEBI:29035"/>
        <label>1</label>
    </ligand>
</feature>
<keyword evidence="8 17" id="KW-0677">Repeat</keyword>
<comment type="caution">
    <text evidence="16">Lacks conserved residue(s) required for the propagation of feature annotation.</text>
</comment>
<evidence type="ECO:0000256" key="16">
    <source>
        <dbReference type="HAMAP-Rule" id="MF_00197"/>
    </source>
</evidence>
<keyword evidence="16" id="KW-0457">Lysine biosynthesis</keyword>
<dbReference type="InterPro" id="IPR006275">
    <property type="entry name" value="CPSase_lsu"/>
</dbReference>
<dbReference type="InterPro" id="IPR016185">
    <property type="entry name" value="PreATP-grasp_dom_sf"/>
</dbReference>
<comment type="subunit">
    <text evidence="17">Composed of two chains; the small (or glutamine) chain promotes the hydrolysis of glutamine to ammonia, which is used by the large (or ammonia) chain to synthesize carbamoyl phosphate. Tetramer of heterodimers (alpha,beta)4.</text>
</comment>
<dbReference type="Pfam" id="PF01678">
    <property type="entry name" value="DAP_epimerase"/>
    <property type="match status" value="2"/>
</dbReference>
<dbReference type="InterPro" id="IPR013815">
    <property type="entry name" value="ATP_grasp_subdomain_1"/>
</dbReference>
<keyword evidence="9 17" id="KW-0547">Nucleotide-binding</keyword>
<feature type="binding site" evidence="17">
    <location>
        <position position="215"/>
    </location>
    <ligand>
        <name>ATP</name>
        <dbReference type="ChEBI" id="CHEBI:30616"/>
        <label>1</label>
    </ligand>
</feature>
<feature type="binding site" evidence="17">
    <location>
        <position position="829"/>
    </location>
    <ligand>
        <name>ATP</name>
        <dbReference type="ChEBI" id="CHEBI:30616"/>
        <label>2</label>
    </ligand>
</feature>
<evidence type="ECO:0000256" key="11">
    <source>
        <dbReference type="ARBA" id="ARBA00022842"/>
    </source>
</evidence>
<comment type="pathway">
    <text evidence="17">Pyrimidine metabolism; UMP biosynthesis via de novo pathway; (S)-dihydroorotate from bicarbonate: step 1/3.</text>
</comment>
<dbReference type="Proteomes" id="UP000070539">
    <property type="component" value="Unassembled WGS sequence"/>
</dbReference>
<dbReference type="PRINTS" id="PR00098">
    <property type="entry name" value="CPSASE"/>
</dbReference>
<feature type="binding site" evidence="16">
    <location>
        <begin position="1279"/>
        <end position="1280"/>
    </location>
    <ligand>
        <name>substrate</name>
    </ligand>
</feature>
<dbReference type="PATRIC" id="fig|36847.3.peg.274"/>
<dbReference type="InterPro" id="IPR011607">
    <property type="entry name" value="MGS-like_dom"/>
</dbReference>
<evidence type="ECO:0000256" key="5">
    <source>
        <dbReference type="ARBA" id="ARBA00022598"/>
    </source>
</evidence>
<dbReference type="GO" id="GO:0004088">
    <property type="term" value="F:carbamoyl-phosphate synthase (glutamine-hydrolyzing) activity"/>
    <property type="evidence" value="ECO:0007669"/>
    <property type="project" value="UniProtKB-UniRule"/>
</dbReference>
<dbReference type="Gene3D" id="1.10.1030.10">
    <property type="entry name" value="Carbamoyl-phosphate synthetase, large subunit oligomerisation domain"/>
    <property type="match status" value="1"/>
</dbReference>
<dbReference type="PROSITE" id="PS50975">
    <property type="entry name" value="ATP_GRASP"/>
    <property type="match status" value="2"/>
</dbReference>
<feature type="binding site" evidence="17">
    <location>
        <position position="775"/>
    </location>
    <ligand>
        <name>ATP</name>
        <dbReference type="ChEBI" id="CHEBI:30616"/>
        <label>2</label>
    </ligand>
</feature>
<comment type="pathway">
    <text evidence="16">Amino-acid biosynthesis; L-lysine biosynthesis via DAP pathway; DL-2,6-diaminopimelate from LL-2,6-diaminopimelate: step 1/1.</text>
</comment>
<comment type="domain">
    <text evidence="17">The large subunit is composed of 2 ATP-grasp domains that are involved in binding the 2 ATP molecules needed for carbamoyl phosphate synthesis. The N-terminal ATP-grasp domain (referred to as the carboxyphosphate synthetic component) catalyzes the ATP-dependent phosphorylation of hydrogencarbonate to carboxyphosphate and the subsequent nucleophilic attack by ammonia to form a carbamate intermediate. The C-terminal ATP-grasp domain (referred to as the carbamoyl phosphate synthetic component) then catalyzes the phosphorylation of carbamate with the second ATP to form the end product carbamoyl phosphate. The reactive and unstable enzyme intermediates are sequentially channeled from one active site to the next through the interior of the protein over a distance of at least 96 A.</text>
</comment>
<dbReference type="EC" id="6.3.5.5" evidence="17"/>
<feature type="binding site" evidence="17">
    <location>
        <position position="241"/>
    </location>
    <ligand>
        <name>ATP</name>
        <dbReference type="ChEBI" id="CHEBI:30616"/>
        <label>1</label>
    </ligand>
</feature>
<dbReference type="SMART" id="SM00851">
    <property type="entry name" value="MGS"/>
    <property type="match status" value="1"/>
</dbReference>
<feature type="binding site" evidence="16">
    <location>
        <position position="1130"/>
    </location>
    <ligand>
        <name>substrate</name>
    </ligand>
</feature>
<dbReference type="InterPro" id="IPR005479">
    <property type="entry name" value="CPAse_ATP-bd"/>
</dbReference>
<comment type="subcellular location">
    <subcellularLocation>
        <location evidence="16">Cytoplasm</location>
    </subcellularLocation>
</comment>
<keyword evidence="5 17" id="KW-0436">Ligase</keyword>
<dbReference type="InterPro" id="IPR005480">
    <property type="entry name" value="CPSase_lsu_oligo"/>
</dbReference>
<keyword evidence="16" id="KW-0413">Isomerase</keyword>
<dbReference type="NCBIfam" id="NF003671">
    <property type="entry name" value="PRK05294.1"/>
    <property type="match status" value="1"/>
</dbReference>
<dbReference type="PROSITE" id="PS51855">
    <property type="entry name" value="MGS"/>
    <property type="match status" value="1"/>
</dbReference>
<keyword evidence="10 17" id="KW-0067">ATP-binding</keyword>
<feature type="binding site" evidence="17">
    <location>
        <position position="776"/>
    </location>
    <ligand>
        <name>ATP</name>
        <dbReference type="ChEBI" id="CHEBI:30616"/>
        <label>2</label>
    </ligand>
</feature>
<feature type="binding site" evidence="17">
    <location>
        <position position="774"/>
    </location>
    <ligand>
        <name>ATP</name>
        <dbReference type="ChEBI" id="CHEBI:30616"/>
        <label>2</label>
    </ligand>
</feature>
<keyword evidence="12 17" id="KW-0665">Pyrimidine biosynthesis</keyword>
<feature type="binding site" evidence="16">
    <location>
        <position position="1228"/>
    </location>
    <ligand>
        <name>substrate</name>
    </ligand>
</feature>
<feature type="region of interest" description="Allosteric domain" evidence="17">
    <location>
        <begin position="927"/>
        <end position="1345"/>
    </location>
</feature>
<feature type="binding site" evidence="17">
    <location>
        <position position="169"/>
    </location>
    <ligand>
        <name>ATP</name>
        <dbReference type="ChEBI" id="CHEBI:30616"/>
        <label>1</label>
    </ligand>
</feature>
<evidence type="ECO:0000313" key="20">
    <source>
        <dbReference type="EMBL" id="KXL54124.1"/>
    </source>
</evidence>
<comment type="cofactor">
    <cofactor evidence="1">
        <name>Mn(2+)</name>
        <dbReference type="ChEBI" id="CHEBI:29035"/>
    </cofactor>
</comment>
<feature type="binding site" evidence="17">
    <location>
        <position position="704"/>
    </location>
    <ligand>
        <name>ATP</name>
        <dbReference type="ChEBI" id="CHEBI:30616"/>
        <label>2</label>
    </ligand>
</feature>
<dbReference type="GO" id="GO:0046872">
    <property type="term" value="F:metal ion binding"/>
    <property type="evidence" value="ECO:0007669"/>
    <property type="project" value="UniProtKB-KW"/>
</dbReference>
<feature type="binding site" evidence="17">
    <location>
        <position position="176"/>
    </location>
    <ligand>
        <name>ATP</name>
        <dbReference type="ChEBI" id="CHEBI:30616"/>
        <label>1</label>
    </ligand>
</feature>
<comment type="similarity">
    <text evidence="3 17">Belongs to the CarB family.</text>
</comment>
<feature type="binding site" evidence="17">
    <location>
        <position position="210"/>
    </location>
    <ligand>
        <name>ATP</name>
        <dbReference type="ChEBI" id="CHEBI:30616"/>
        <label>1</label>
    </ligand>
</feature>
<feature type="region of interest" description="Carboxyphosphate synthetic domain" evidence="17">
    <location>
        <begin position="1"/>
        <end position="401"/>
    </location>
</feature>
<dbReference type="SUPFAM" id="SSF52335">
    <property type="entry name" value="Methylglyoxal synthase-like"/>
    <property type="match status" value="1"/>
</dbReference>
<organism evidence="20 21">
    <name type="scientific">Anaerotignum neopropionicum</name>
    <dbReference type="NCBI Taxonomy" id="36847"/>
    <lineage>
        <taxon>Bacteria</taxon>
        <taxon>Bacillati</taxon>
        <taxon>Bacillota</taxon>
        <taxon>Clostridia</taxon>
        <taxon>Lachnospirales</taxon>
        <taxon>Anaerotignaceae</taxon>
        <taxon>Anaerotignum</taxon>
    </lineage>
</organism>
<comment type="catalytic activity">
    <reaction evidence="15 17">
        <text>hydrogencarbonate + L-glutamine + 2 ATP + H2O = carbamoyl phosphate + L-glutamate + 2 ADP + phosphate + 2 H(+)</text>
        <dbReference type="Rhea" id="RHEA:18633"/>
        <dbReference type="ChEBI" id="CHEBI:15377"/>
        <dbReference type="ChEBI" id="CHEBI:15378"/>
        <dbReference type="ChEBI" id="CHEBI:17544"/>
        <dbReference type="ChEBI" id="CHEBI:29985"/>
        <dbReference type="ChEBI" id="CHEBI:30616"/>
        <dbReference type="ChEBI" id="CHEBI:43474"/>
        <dbReference type="ChEBI" id="CHEBI:58228"/>
        <dbReference type="ChEBI" id="CHEBI:58359"/>
        <dbReference type="ChEBI" id="CHEBI:456216"/>
        <dbReference type="EC" id="6.3.5.5"/>
    </reaction>
</comment>
<comment type="caution">
    <text evidence="20">The sequence shown here is derived from an EMBL/GenBank/DDBJ whole genome shotgun (WGS) entry which is preliminary data.</text>
</comment>
<evidence type="ECO:0000313" key="21">
    <source>
        <dbReference type="Proteomes" id="UP000070539"/>
    </source>
</evidence>
<feature type="binding site" evidence="17">
    <location>
        <position position="831"/>
    </location>
    <ligand>
        <name>Mg(2+)</name>
        <dbReference type="ChEBI" id="CHEBI:18420"/>
        <label>4</label>
    </ligand>
</feature>
<feature type="binding site" evidence="17">
    <location>
        <position position="284"/>
    </location>
    <ligand>
        <name>Mg(2+)</name>
        <dbReference type="ChEBI" id="CHEBI:18420"/>
        <label>1</label>
    </ligand>
</feature>
<comment type="cofactor">
    <cofactor evidence="17">
        <name>Mg(2+)</name>
        <dbReference type="ChEBI" id="CHEBI:18420"/>
    </cofactor>
    <cofactor evidence="17">
        <name>Mn(2+)</name>
        <dbReference type="ChEBI" id="CHEBI:29035"/>
    </cofactor>
    <text evidence="17">Binds 4 Mg(2+) or Mn(2+) ions per subunit.</text>
</comment>
<dbReference type="GO" id="GO:0004087">
    <property type="term" value="F:carbamoyl-phosphate synthase (ammonia) activity"/>
    <property type="evidence" value="ECO:0007669"/>
    <property type="project" value="UniProtKB-EC"/>
</dbReference>
<dbReference type="EC" id="6.3.4.16" evidence="17"/>
<keyword evidence="4 17" id="KW-0055">Arginine biosynthesis</keyword>
<feature type="binding site" evidence="17">
    <location>
        <position position="298"/>
    </location>
    <ligand>
        <name>ATP</name>
        <dbReference type="ChEBI" id="CHEBI:30616"/>
        <label>1</label>
    </ligand>
</feature>
<evidence type="ECO:0000259" key="18">
    <source>
        <dbReference type="PROSITE" id="PS50975"/>
    </source>
</evidence>
<evidence type="ECO:0000256" key="10">
    <source>
        <dbReference type="ARBA" id="ARBA00022840"/>
    </source>
</evidence>
<dbReference type="InterPro" id="IPR005483">
    <property type="entry name" value="CPSase_dom"/>
</dbReference>
<evidence type="ECO:0000256" key="14">
    <source>
        <dbReference type="ARBA" id="ARBA00047359"/>
    </source>
</evidence>
<feature type="binding site" evidence="16">
    <location>
        <begin position="1140"/>
        <end position="1141"/>
    </location>
    <ligand>
        <name>substrate</name>
    </ligand>
</feature>
<dbReference type="Pfam" id="PF02786">
    <property type="entry name" value="CPSase_L_D2"/>
    <property type="match status" value="2"/>
</dbReference>
<dbReference type="FunFam" id="3.40.50.20:FF:000001">
    <property type="entry name" value="Carbamoyl-phosphate synthase large chain"/>
    <property type="match status" value="1"/>
</dbReference>
<dbReference type="FunFam" id="3.30.470.20:FF:000026">
    <property type="entry name" value="Carbamoyl-phosphate synthase large chain"/>
    <property type="match status" value="1"/>
</dbReference>
<dbReference type="InterPro" id="IPR036897">
    <property type="entry name" value="CarbamoylP_synth_lsu_oligo_sf"/>
</dbReference>
<feature type="binding site" evidence="17">
    <location>
        <position position="829"/>
    </location>
    <ligand>
        <name>Mg(2+)</name>
        <dbReference type="ChEBI" id="CHEBI:18420"/>
        <label>3</label>
    </ligand>
</feature>
<dbReference type="EMBL" id="LRVM01000001">
    <property type="protein sequence ID" value="KXL54124.1"/>
    <property type="molecule type" value="Genomic_DNA"/>
</dbReference>
<feature type="binding site" evidence="17">
    <location>
        <position position="829"/>
    </location>
    <ligand>
        <name>Mg(2+)</name>
        <dbReference type="ChEBI" id="CHEBI:18420"/>
        <label>4</label>
    </ligand>
</feature>
<accession>A0A136WI45</accession>
<evidence type="ECO:0000256" key="17">
    <source>
        <dbReference type="HAMAP-Rule" id="MF_01210"/>
    </source>
</evidence>
<dbReference type="RefSeq" id="WP_066083622.1">
    <property type="nucleotide sequence ID" value="NZ_LRVM01000001.1"/>
</dbReference>
<dbReference type="InterPro" id="IPR001653">
    <property type="entry name" value="DAP_epimerase_DapF"/>
</dbReference>
<feature type="binding site" evidence="17">
    <location>
        <position position="284"/>
    </location>
    <ligand>
        <name>ATP</name>
        <dbReference type="ChEBI" id="CHEBI:30616"/>
        <label>1</label>
    </ligand>
</feature>
<feature type="binding site" evidence="17">
    <location>
        <position position="829"/>
    </location>
    <ligand>
        <name>Mn(2+)</name>
        <dbReference type="ChEBI" id="CHEBI:29035"/>
        <label>4</label>
    </ligand>
</feature>
<feature type="binding site" evidence="17">
    <location>
        <position position="300"/>
    </location>
    <ligand>
        <name>Mn(2+)</name>
        <dbReference type="ChEBI" id="CHEBI:29035"/>
        <label>2</label>
    </ligand>
</feature>
<comment type="catalytic activity">
    <reaction evidence="16">
        <text>(2S,6S)-2,6-diaminopimelate = meso-2,6-diaminopimelate</text>
        <dbReference type="Rhea" id="RHEA:15393"/>
        <dbReference type="ChEBI" id="CHEBI:57609"/>
        <dbReference type="ChEBI" id="CHEBI:57791"/>
        <dbReference type="EC" id="5.1.1.7"/>
    </reaction>
</comment>
<comment type="similarity">
    <text evidence="16">Belongs to the diaminopimelate epimerase family.</text>
</comment>
<feature type="binding site" evidence="16">
    <location>
        <position position="1079"/>
    </location>
    <ligand>
        <name>substrate</name>
    </ligand>
</feature>
<feature type="site" description="Could be important to modulate the pK values of the two catalytic cysteine residues" evidence="16">
    <location>
        <position position="1230"/>
    </location>
</feature>
<feature type="binding site" evidence="17">
    <location>
        <position position="777"/>
    </location>
    <ligand>
        <name>ATP</name>
        <dbReference type="ChEBI" id="CHEBI:30616"/>
        <label>2</label>
    </ligand>
</feature>
<comment type="function">
    <text evidence="16">Catalyzes the stereoinversion of LL-2,6-diaminopimelate (L,L-DAP) to meso-diaminopimelate (meso-DAP), a precursor of L-lysine and an essential component of the bacterial peptidoglycan.</text>
</comment>
<dbReference type="GO" id="GO:0006526">
    <property type="term" value="P:L-arginine biosynthetic process"/>
    <property type="evidence" value="ECO:0007669"/>
    <property type="project" value="UniProtKB-UniRule"/>
</dbReference>
<evidence type="ECO:0000256" key="9">
    <source>
        <dbReference type="ARBA" id="ARBA00022741"/>
    </source>
</evidence>
<name>A0A136WI45_9FIRM</name>
<feature type="binding site" evidence="17">
    <location>
        <position position="298"/>
    </location>
    <ligand>
        <name>Mn(2+)</name>
        <dbReference type="ChEBI" id="CHEBI:29035"/>
        <label>2</label>
    </ligand>
</feature>
<dbReference type="Pfam" id="PF02142">
    <property type="entry name" value="MGS"/>
    <property type="match status" value="1"/>
</dbReference>
<dbReference type="SUPFAM" id="SSF52440">
    <property type="entry name" value="PreATP-grasp domain"/>
    <property type="match status" value="2"/>
</dbReference>
<dbReference type="NCBIfam" id="TIGR01369">
    <property type="entry name" value="CPSaseII_lrg"/>
    <property type="match status" value="1"/>
</dbReference>
<dbReference type="SUPFAM" id="SSF56059">
    <property type="entry name" value="Glutathione synthetase ATP-binding domain-like"/>
    <property type="match status" value="2"/>
</dbReference>
<evidence type="ECO:0000256" key="1">
    <source>
        <dbReference type="ARBA" id="ARBA00001936"/>
    </source>
</evidence>
<evidence type="ECO:0000256" key="6">
    <source>
        <dbReference type="ARBA" id="ARBA00022605"/>
    </source>
</evidence>
<dbReference type="GO" id="GO:0008837">
    <property type="term" value="F:diaminopimelate epimerase activity"/>
    <property type="evidence" value="ECO:0007669"/>
    <property type="project" value="UniProtKB-UniRule"/>
</dbReference>
<feature type="binding site" evidence="17">
    <location>
        <position position="300"/>
    </location>
    <ligand>
        <name>Mg(2+)</name>
        <dbReference type="ChEBI" id="CHEBI:18420"/>
        <label>2</label>
    </ligand>
</feature>
<dbReference type="SMART" id="SM01096">
    <property type="entry name" value="CPSase_L_D3"/>
    <property type="match status" value="1"/>
</dbReference>
<evidence type="ECO:0000256" key="4">
    <source>
        <dbReference type="ARBA" id="ARBA00022571"/>
    </source>
</evidence>
<evidence type="ECO:0000256" key="12">
    <source>
        <dbReference type="ARBA" id="ARBA00022975"/>
    </source>
</evidence>
<keyword evidence="16" id="KW-0963">Cytoplasm</keyword>
<dbReference type="Pfam" id="PF02787">
    <property type="entry name" value="CPSase_L_D3"/>
    <property type="match status" value="1"/>
</dbReference>
<dbReference type="EC" id="5.1.1.7" evidence="16"/>
<feature type="site" description="Could be important to modulate the pK values of the two catalytic cysteine residues" evidence="16">
    <location>
        <position position="1279"/>
    </location>
</feature>
<feature type="binding site" evidence="17">
    <location>
        <position position="298"/>
    </location>
    <ligand>
        <name>Mg(2+)</name>
        <dbReference type="ChEBI" id="CHEBI:18420"/>
        <label>1</label>
    </ligand>
</feature>
<dbReference type="SUPFAM" id="SSF48108">
    <property type="entry name" value="Carbamoyl phosphate synthetase, large subunit connection domain"/>
    <property type="match status" value="1"/>
</dbReference>
<evidence type="ECO:0000256" key="7">
    <source>
        <dbReference type="ARBA" id="ARBA00022723"/>
    </source>
</evidence>
<dbReference type="UniPathway" id="UPA00068">
    <property type="reaction ID" value="UER00171"/>
</dbReference>
<evidence type="ECO:0000256" key="13">
    <source>
        <dbReference type="ARBA" id="ARBA00023211"/>
    </source>
</evidence>